<dbReference type="InterPro" id="IPR013527">
    <property type="entry name" value="YicC-like_N"/>
</dbReference>
<dbReference type="InterPro" id="IPR013551">
    <property type="entry name" value="YicC-like_C"/>
</dbReference>
<feature type="domain" description="Endoribonuclease YicC-like N-terminal" evidence="6">
    <location>
        <begin position="2"/>
        <end position="156"/>
    </location>
</feature>
<comment type="cofactor">
    <cofactor evidence="1">
        <name>a divalent metal cation</name>
        <dbReference type="ChEBI" id="CHEBI:60240"/>
    </cofactor>
</comment>
<evidence type="ECO:0000256" key="3">
    <source>
        <dbReference type="ARBA" id="ARBA00022759"/>
    </source>
</evidence>
<keyword evidence="9" id="KW-1185">Reference proteome</keyword>
<dbReference type="Pfam" id="PF08340">
    <property type="entry name" value="YicC-like_C"/>
    <property type="match status" value="1"/>
</dbReference>
<comment type="caution">
    <text evidence="8">The sequence shown here is derived from an EMBL/GenBank/DDBJ whole genome shotgun (WGS) entry which is preliminary data.</text>
</comment>
<keyword evidence="2" id="KW-0540">Nuclease</keyword>
<keyword evidence="4" id="KW-0378">Hydrolase</keyword>
<evidence type="ECO:0000313" key="8">
    <source>
        <dbReference type="EMBL" id="MBT1071084.1"/>
    </source>
</evidence>
<accession>A0ABS5U5Z1</accession>
<organism evidence="8 9">
    <name type="scientific">Pelotalea chapellei</name>
    <dbReference type="NCBI Taxonomy" id="44671"/>
    <lineage>
        <taxon>Bacteria</taxon>
        <taxon>Pseudomonadati</taxon>
        <taxon>Thermodesulfobacteriota</taxon>
        <taxon>Desulfuromonadia</taxon>
        <taxon>Geobacterales</taxon>
        <taxon>Geobacteraceae</taxon>
        <taxon>Pelotalea</taxon>
    </lineage>
</organism>
<keyword evidence="3" id="KW-0255">Endonuclease</keyword>
<proteinExistence type="inferred from homology"/>
<evidence type="ECO:0000259" key="7">
    <source>
        <dbReference type="Pfam" id="PF08340"/>
    </source>
</evidence>
<dbReference type="NCBIfam" id="TIGR00255">
    <property type="entry name" value="YicC/YloC family endoribonuclease"/>
    <property type="match status" value="1"/>
</dbReference>
<dbReference type="InterPro" id="IPR005229">
    <property type="entry name" value="YicC/YloC-like"/>
</dbReference>
<gene>
    <name evidence="8" type="ORF">KJB30_04770</name>
</gene>
<feature type="domain" description="Endoribonuclease YicC-like C-terminal" evidence="7">
    <location>
        <begin position="176"/>
        <end position="293"/>
    </location>
</feature>
<dbReference type="EMBL" id="JAHDYS010000003">
    <property type="protein sequence ID" value="MBT1071084.1"/>
    <property type="molecule type" value="Genomic_DNA"/>
</dbReference>
<evidence type="ECO:0000313" key="9">
    <source>
        <dbReference type="Proteomes" id="UP000784128"/>
    </source>
</evidence>
<comment type="similarity">
    <text evidence="5">Belongs to the YicC/YloC family.</text>
</comment>
<name>A0ABS5U5Z1_9BACT</name>
<evidence type="ECO:0000256" key="2">
    <source>
        <dbReference type="ARBA" id="ARBA00022722"/>
    </source>
</evidence>
<sequence length="293" mass="32477">MIKSMTGYGKGEAVSDQGRFLVEIRSVNHRYGEVSVRMPRGFLAIENDVKKAVGQVLKRGKIDIFILWEEAGGTATIPQADIALAQGYAHLFRTLAADLGMTGDLPLQLVLAQKGVLKDSASAEIDEHDYLPQLLEAVQEAVATIDGMRGREGEALLSDLADRRRQVAEWAEQVGNRAPLVAGEYRQKLQTRLGQLLEGAEVDPTRLAQEVAMMADRCDVTEELVRLASHFAQFDEALLLDEPVGRKLDFLMQEMNREVNTIGSKSSDAEITSLVIRIKAEMEKMREQVQNVE</sequence>
<reference evidence="8 9" key="1">
    <citation type="submission" date="2021-05" db="EMBL/GenBank/DDBJ databases">
        <title>The draft genome of Geobacter chapellei DSM 13688.</title>
        <authorList>
            <person name="Xu Z."/>
            <person name="Masuda Y."/>
            <person name="Itoh H."/>
            <person name="Senoo K."/>
        </authorList>
    </citation>
    <scope>NUCLEOTIDE SEQUENCE [LARGE SCALE GENOMIC DNA]</scope>
    <source>
        <strain evidence="8 9">DSM 13688</strain>
    </source>
</reference>
<dbReference type="RefSeq" id="WP_214296788.1">
    <property type="nucleotide sequence ID" value="NZ_JAHDYS010000003.1"/>
</dbReference>
<evidence type="ECO:0000259" key="6">
    <source>
        <dbReference type="Pfam" id="PF03755"/>
    </source>
</evidence>
<protein>
    <submittedName>
        <fullName evidence="8">YicC family protein</fullName>
    </submittedName>
</protein>
<evidence type="ECO:0000256" key="1">
    <source>
        <dbReference type="ARBA" id="ARBA00001968"/>
    </source>
</evidence>
<dbReference type="Proteomes" id="UP000784128">
    <property type="component" value="Unassembled WGS sequence"/>
</dbReference>
<dbReference type="PANTHER" id="PTHR30636:SF3">
    <property type="entry name" value="UPF0701 PROTEIN YICC"/>
    <property type="match status" value="1"/>
</dbReference>
<evidence type="ECO:0000256" key="5">
    <source>
        <dbReference type="ARBA" id="ARBA00035648"/>
    </source>
</evidence>
<dbReference type="PANTHER" id="PTHR30636">
    <property type="entry name" value="UPF0701 PROTEIN YICC"/>
    <property type="match status" value="1"/>
</dbReference>
<evidence type="ECO:0000256" key="4">
    <source>
        <dbReference type="ARBA" id="ARBA00022801"/>
    </source>
</evidence>
<dbReference type="Pfam" id="PF03755">
    <property type="entry name" value="YicC-like_N"/>
    <property type="match status" value="1"/>
</dbReference>